<evidence type="ECO:0000313" key="2">
    <source>
        <dbReference type="Proteomes" id="UP001241758"/>
    </source>
</evidence>
<evidence type="ECO:0000313" key="1">
    <source>
        <dbReference type="EMBL" id="MDI6104531.1"/>
    </source>
</evidence>
<dbReference type="EMBL" id="JASCTH010000034">
    <property type="protein sequence ID" value="MDI6104531.1"/>
    <property type="molecule type" value="Genomic_DNA"/>
</dbReference>
<dbReference type="Proteomes" id="UP001241758">
    <property type="component" value="Unassembled WGS sequence"/>
</dbReference>
<gene>
    <name evidence="1" type="ORF">QLQ12_38670</name>
</gene>
<reference evidence="1 2" key="1">
    <citation type="submission" date="2023-05" db="EMBL/GenBank/DDBJ databases">
        <title>Actinoplanes sp. NEAU-A12 genome sequencing.</title>
        <authorList>
            <person name="Wang Z.-S."/>
        </authorList>
    </citation>
    <scope>NUCLEOTIDE SEQUENCE [LARGE SCALE GENOMIC DNA]</scope>
    <source>
        <strain evidence="1 2">NEAU-A12</strain>
    </source>
</reference>
<comment type="caution">
    <text evidence="1">The sequence shown here is derived from an EMBL/GenBank/DDBJ whole genome shotgun (WGS) entry which is preliminary data.</text>
</comment>
<protein>
    <submittedName>
        <fullName evidence="1">Uncharacterized protein</fullName>
    </submittedName>
</protein>
<proteinExistence type="predicted"/>
<sequence length="93" mass="9710">MATDVTQQMNFFAVSRALVSVAAEVATGVQRAVVGPANVRTARENAWDAIQADRARALARAETARAVAAMIAGNAAARPRHAVGVKPLTGSRR</sequence>
<accession>A0ABT6WXQ6</accession>
<dbReference type="RefSeq" id="WP_282765919.1">
    <property type="nucleotide sequence ID" value="NZ_JASCTH010000034.1"/>
</dbReference>
<keyword evidence="2" id="KW-1185">Reference proteome</keyword>
<name>A0ABT6WXQ6_9ACTN</name>
<organism evidence="1 2">
    <name type="scientific">Actinoplanes sandaracinus</name>
    <dbReference type="NCBI Taxonomy" id="3045177"/>
    <lineage>
        <taxon>Bacteria</taxon>
        <taxon>Bacillati</taxon>
        <taxon>Actinomycetota</taxon>
        <taxon>Actinomycetes</taxon>
        <taxon>Micromonosporales</taxon>
        <taxon>Micromonosporaceae</taxon>
        <taxon>Actinoplanes</taxon>
    </lineage>
</organism>